<name>A0ABD5WMY7_9EURY</name>
<feature type="transmembrane region" description="Helical" evidence="2">
    <location>
        <begin position="48"/>
        <end position="66"/>
    </location>
</feature>
<feature type="transmembrane region" description="Helical" evidence="2">
    <location>
        <begin position="149"/>
        <end position="170"/>
    </location>
</feature>
<feature type="transmembrane region" description="Helical" evidence="2">
    <location>
        <begin position="198"/>
        <end position="217"/>
    </location>
</feature>
<feature type="transmembrane region" description="Helical" evidence="2">
    <location>
        <begin position="282"/>
        <end position="299"/>
    </location>
</feature>
<proteinExistence type="predicted"/>
<organism evidence="3 4">
    <name type="scientific">Halorussus caseinilyticus</name>
    <dbReference type="NCBI Taxonomy" id="3034025"/>
    <lineage>
        <taxon>Archaea</taxon>
        <taxon>Methanobacteriati</taxon>
        <taxon>Methanobacteriota</taxon>
        <taxon>Stenosarchaea group</taxon>
        <taxon>Halobacteria</taxon>
        <taxon>Halobacteriales</taxon>
        <taxon>Haladaptataceae</taxon>
        <taxon>Halorussus</taxon>
    </lineage>
</organism>
<evidence type="ECO:0008006" key="5">
    <source>
        <dbReference type="Google" id="ProtNLM"/>
    </source>
</evidence>
<dbReference type="RefSeq" id="WP_382209388.1">
    <property type="nucleotide sequence ID" value="NZ_JBHSZH010000005.1"/>
</dbReference>
<keyword evidence="2" id="KW-0812">Transmembrane</keyword>
<evidence type="ECO:0000256" key="1">
    <source>
        <dbReference type="SAM" id="MobiDB-lite"/>
    </source>
</evidence>
<sequence length="579" mass="61229">MATDTRTSQRWEKGALIVGFVSLAAAILVAHGSPPEAYELSIYAGTPVAFWVGASVALLVGIFVGLRDGGVGRRLALVLSGLAMLAVASLPVLRSYYFFGAGDSLTHLAWAKDISAEKMSVLGFLYPGTHTVAVLLADATGMALHRSMLVMVTAFTAIFLLFVPLTTWTITRDRTATALAALSGLLFLPVNNISVYDMPHPTTQAILFLPLVLYLTARYLTRTDRDGRFVGTPTGALLALTSVAIVLVHPQQAANVLVVFGSILALQLLARFVGSFETRHRTLALQTIFLAGVFAVWAPRHERASGATSALVNMLANGFRVGSETTQRAGSVASVGGSIEVLFAKLFAVSLVFCALAGLLVLGGFLGRFDDRNVAAFSRYLGFALVPLGVLFAAFFVVSYEQLHFRQLGFVMVPVTILGAVALARGVDALSTRLSPRSARTAVGVAIVAMLALSTLSLYQSPYMYQSSSHVSEAQIQGYETAVGHGAGPLVGVRGNGERWTDAVLGYERSRERSLSAGSLYADETHPAVGENFTGGYVARHYGGSTSRSRTARASRTYGCTTASGSTGGGSGRSTPRPD</sequence>
<comment type="caution">
    <text evidence="3">The sequence shown here is derived from an EMBL/GenBank/DDBJ whole genome shotgun (WGS) entry which is preliminary data.</text>
</comment>
<feature type="compositionally biased region" description="Low complexity" evidence="1">
    <location>
        <begin position="545"/>
        <end position="565"/>
    </location>
</feature>
<accession>A0ABD5WMY7</accession>
<dbReference type="AlphaFoldDB" id="A0ABD5WMY7"/>
<keyword evidence="4" id="KW-1185">Reference proteome</keyword>
<evidence type="ECO:0000313" key="4">
    <source>
        <dbReference type="Proteomes" id="UP001596407"/>
    </source>
</evidence>
<gene>
    <name evidence="3" type="ORF">ACFQJ6_07695</name>
</gene>
<dbReference type="Proteomes" id="UP001596407">
    <property type="component" value="Unassembled WGS sequence"/>
</dbReference>
<evidence type="ECO:0000313" key="3">
    <source>
        <dbReference type="EMBL" id="MFC7080016.1"/>
    </source>
</evidence>
<feature type="transmembrane region" description="Helical" evidence="2">
    <location>
        <begin position="253"/>
        <end position="270"/>
    </location>
</feature>
<feature type="transmembrane region" description="Helical" evidence="2">
    <location>
        <begin position="406"/>
        <end position="427"/>
    </location>
</feature>
<keyword evidence="2" id="KW-1133">Transmembrane helix</keyword>
<keyword evidence="2" id="KW-0472">Membrane</keyword>
<feature type="transmembrane region" description="Helical" evidence="2">
    <location>
        <begin position="229"/>
        <end position="247"/>
    </location>
</feature>
<feature type="region of interest" description="Disordered" evidence="1">
    <location>
        <begin position="542"/>
        <end position="579"/>
    </location>
</feature>
<dbReference type="EMBL" id="JBHSZH010000005">
    <property type="protein sequence ID" value="MFC7080016.1"/>
    <property type="molecule type" value="Genomic_DNA"/>
</dbReference>
<reference evidence="3 4" key="1">
    <citation type="journal article" date="2019" name="Int. J. Syst. Evol. Microbiol.">
        <title>The Global Catalogue of Microorganisms (GCM) 10K type strain sequencing project: providing services to taxonomists for standard genome sequencing and annotation.</title>
        <authorList>
            <consortium name="The Broad Institute Genomics Platform"/>
            <consortium name="The Broad Institute Genome Sequencing Center for Infectious Disease"/>
            <person name="Wu L."/>
            <person name="Ma J."/>
        </authorList>
    </citation>
    <scope>NUCLEOTIDE SEQUENCE [LARGE SCALE GENOMIC DNA]</scope>
    <source>
        <strain evidence="3 4">DT72</strain>
    </source>
</reference>
<feature type="transmembrane region" description="Helical" evidence="2">
    <location>
        <begin position="380"/>
        <end position="400"/>
    </location>
</feature>
<feature type="transmembrane region" description="Helical" evidence="2">
    <location>
        <begin position="439"/>
        <end position="459"/>
    </location>
</feature>
<feature type="transmembrane region" description="Helical" evidence="2">
    <location>
        <begin position="346"/>
        <end position="368"/>
    </location>
</feature>
<feature type="transmembrane region" description="Helical" evidence="2">
    <location>
        <begin position="75"/>
        <end position="99"/>
    </location>
</feature>
<evidence type="ECO:0000256" key="2">
    <source>
        <dbReference type="SAM" id="Phobius"/>
    </source>
</evidence>
<protein>
    <recommendedName>
        <fullName evidence="5">Glycosyltransferase RgtA/B/C/D-like domain-containing protein</fullName>
    </recommendedName>
</protein>